<organism evidence="1 2">
    <name type="scientific">Legionella massiliensis</name>
    <dbReference type="NCBI Taxonomy" id="1034943"/>
    <lineage>
        <taxon>Bacteria</taxon>
        <taxon>Pseudomonadati</taxon>
        <taxon>Pseudomonadota</taxon>
        <taxon>Gammaproteobacteria</taxon>
        <taxon>Legionellales</taxon>
        <taxon>Legionellaceae</taxon>
        <taxon>Legionella</taxon>
    </lineage>
</organism>
<gene>
    <name evidence="1" type="ORF">BN59_03624</name>
</gene>
<dbReference type="RefSeq" id="WP_044012522.1">
    <property type="nucleotide sequence ID" value="NZ_CCVW01000004.1"/>
</dbReference>
<evidence type="ECO:0000313" key="2">
    <source>
        <dbReference type="Proteomes" id="UP000044071"/>
    </source>
</evidence>
<sequence length="706" mass="74753">MKKRLFIWKMLIGFLTYTSISISQAAGIPVWVFNPLTSTTISVPANNKAVIQYQVINQSTRFHTLVMESTIPGITPVVTDCDPRCNGSFCLPTRNSSCTLTLNIDGSQLASNLAIIPRFCEMGNPQMCYGPSQPLNITLTPAEVSLGGTITGLAGNLTLLLNGKESFISNTDGSYSFTSKLPVGSTYQVSIASQPDHQFCTLKTPSGVVNTPADIVVDVDCNTNAFSLGGFLTLPVNTGPVLVRNSDGQVLTLSEAGNFVFPGKIAEGAPYQVQISNPPGLACNVYDGKGTMGHGDFPNVSVICAHDGYPVSGTVTNLTGTLTLTLNDSESITLNNNGPITAVAKTNKAAQSNVGFVFSSLVPDNNPYTVAVQSSSPDEVCSCTSNCSGVSTGFPVSVGVSCQPIATTILSVTPTATIPVTSDRSLTSQNITITNIGTADALDVFIHFPSAWTGVQETVPFDCNRIPPGGTCTVTFSSTIPYVARSSTDASVATDSDLIVTGDNIVQNPKIALAFTIQDYLVWQVAINDLGVMQAQVIDKDDFTNIPWGALNIVTGTTNKLDGFANTKTIFLVETASGVTNSAGVSCYTSRNGGASVGEWYLPAICQLGGARQNAKCENLMKIANINSNLVQDKNFGNLVHPPIPPSTTTTYYWSSTESSTNPMNAWLETFTEPGRSPQIEIPKNAQDVINVSRINARCARTMNIP</sequence>
<name>A0A078L285_9GAMM</name>
<dbReference type="EMBL" id="CCSB01000004">
    <property type="protein sequence ID" value="CDZ79306.1"/>
    <property type="molecule type" value="Genomic_DNA"/>
</dbReference>
<proteinExistence type="predicted"/>
<protein>
    <submittedName>
        <fullName evidence="1">Uncharacterized protein</fullName>
    </submittedName>
</protein>
<evidence type="ECO:0000313" key="1">
    <source>
        <dbReference type="EMBL" id="CDZ79306.1"/>
    </source>
</evidence>
<dbReference type="STRING" id="1034943.BN59_03624"/>
<dbReference type="Proteomes" id="UP000044071">
    <property type="component" value="Unassembled WGS sequence"/>
</dbReference>
<accession>A0A078L285</accession>
<dbReference type="AlphaFoldDB" id="A0A078L285"/>
<dbReference type="OrthoDB" id="8908077at2"/>
<keyword evidence="2" id="KW-1185">Reference proteome</keyword>
<reference evidence="1 2" key="1">
    <citation type="submission" date="2014-06" db="EMBL/GenBank/DDBJ databases">
        <authorList>
            <person name="Urmite Genomes Urmite Genomes"/>
        </authorList>
    </citation>
    <scope>NUCLEOTIDE SEQUENCE [LARGE SCALE GENOMIC DNA]</scope>
</reference>
<dbReference type="eggNOG" id="COG2706">
    <property type="taxonomic scope" value="Bacteria"/>
</dbReference>